<dbReference type="InterPro" id="IPR016890">
    <property type="entry name" value="UCP028520"/>
</dbReference>
<dbReference type="PIRSF" id="PIRSF028520">
    <property type="entry name" value="UCP028520"/>
    <property type="match status" value="1"/>
</dbReference>
<dbReference type="EMBL" id="CP053708">
    <property type="protein sequence ID" value="QKE91954.1"/>
    <property type="molecule type" value="Genomic_DNA"/>
</dbReference>
<dbReference type="InterPro" id="IPR050832">
    <property type="entry name" value="Bact_Acetyltransf"/>
</dbReference>
<dbReference type="PROSITE" id="PS51186">
    <property type="entry name" value="GNAT"/>
    <property type="match status" value="1"/>
</dbReference>
<gene>
    <name evidence="4" type="ORF">HN018_19675</name>
</gene>
<dbReference type="RefSeq" id="WP_171833636.1">
    <property type="nucleotide sequence ID" value="NZ_CP053708.1"/>
</dbReference>
<evidence type="ECO:0000313" key="4">
    <source>
        <dbReference type="EMBL" id="QKE91954.1"/>
    </source>
</evidence>
<evidence type="ECO:0000256" key="2">
    <source>
        <dbReference type="ARBA" id="ARBA00023315"/>
    </source>
</evidence>
<reference evidence="4 5" key="1">
    <citation type="journal article" date="2014" name="World J. Microbiol. Biotechnol.">
        <title>Biodiversity and physiological characteristics of Antarctic and Arctic lichens-associated bacteria.</title>
        <authorList>
            <person name="Lee Y.M."/>
            <person name="Kim E.H."/>
            <person name="Lee H.K."/>
            <person name="Hong S.G."/>
        </authorList>
    </citation>
    <scope>NUCLEOTIDE SEQUENCE [LARGE SCALE GENOMIC DNA]</scope>
    <source>
        <strain evidence="4 5">PAMC 26569</strain>
    </source>
</reference>
<keyword evidence="5" id="KW-1185">Reference proteome</keyword>
<keyword evidence="2" id="KW-0012">Acyltransferase</keyword>
<dbReference type="PANTHER" id="PTHR43877:SF2">
    <property type="entry name" value="AMINOALKYLPHOSPHONATE N-ACETYLTRANSFERASE-RELATED"/>
    <property type="match status" value="1"/>
</dbReference>
<dbReference type="GO" id="GO:0016747">
    <property type="term" value="F:acyltransferase activity, transferring groups other than amino-acyl groups"/>
    <property type="evidence" value="ECO:0007669"/>
    <property type="project" value="InterPro"/>
</dbReference>
<dbReference type="Pfam" id="PF00583">
    <property type="entry name" value="Acetyltransf_1"/>
    <property type="match status" value="1"/>
</dbReference>
<dbReference type="Proteomes" id="UP000500767">
    <property type="component" value="Chromosome"/>
</dbReference>
<evidence type="ECO:0000313" key="5">
    <source>
        <dbReference type="Proteomes" id="UP000500767"/>
    </source>
</evidence>
<dbReference type="InterPro" id="IPR000182">
    <property type="entry name" value="GNAT_dom"/>
</dbReference>
<name>A0A6M8HTU7_9PROT</name>
<keyword evidence="1 4" id="KW-0808">Transferase</keyword>
<sequence>MVNAARLLALNNAHAEQTSLLDPTRLQQMIAGAFQVATIGEIECFLIAFDQDADYDSPNFLWLRARHDRFVYVDRIVTAPEARGRGHARRLYRDLFAQAVAADHDRVLCEVNRVPPNPGSDVFHERLGFTGIGEATSASGKTVRFLERRLTPGDRGG</sequence>
<proteinExistence type="predicted"/>
<organism evidence="4 5">
    <name type="scientific">Lichenicola cladoniae</name>
    <dbReference type="NCBI Taxonomy" id="1484109"/>
    <lineage>
        <taxon>Bacteria</taxon>
        <taxon>Pseudomonadati</taxon>
        <taxon>Pseudomonadota</taxon>
        <taxon>Alphaproteobacteria</taxon>
        <taxon>Acetobacterales</taxon>
        <taxon>Acetobacteraceae</taxon>
        <taxon>Lichenicola</taxon>
    </lineage>
</organism>
<dbReference type="PANTHER" id="PTHR43877">
    <property type="entry name" value="AMINOALKYLPHOSPHONATE N-ACETYLTRANSFERASE-RELATED-RELATED"/>
    <property type="match status" value="1"/>
</dbReference>
<dbReference type="KEGG" id="lck:HN018_19675"/>
<dbReference type="AlphaFoldDB" id="A0A6M8HTU7"/>
<evidence type="ECO:0000259" key="3">
    <source>
        <dbReference type="PROSITE" id="PS51186"/>
    </source>
</evidence>
<feature type="domain" description="N-acetyltransferase" evidence="3">
    <location>
        <begin position="1"/>
        <end position="152"/>
    </location>
</feature>
<dbReference type="Gene3D" id="3.40.630.30">
    <property type="match status" value="1"/>
</dbReference>
<dbReference type="CDD" id="cd04301">
    <property type="entry name" value="NAT_SF"/>
    <property type="match status" value="1"/>
</dbReference>
<evidence type="ECO:0000256" key="1">
    <source>
        <dbReference type="ARBA" id="ARBA00022679"/>
    </source>
</evidence>
<accession>A0A6M8HTU7</accession>
<protein>
    <submittedName>
        <fullName evidence="4">GNAT family N-acetyltransferase</fullName>
    </submittedName>
</protein>
<dbReference type="InterPro" id="IPR016181">
    <property type="entry name" value="Acyl_CoA_acyltransferase"/>
</dbReference>
<dbReference type="SUPFAM" id="SSF55729">
    <property type="entry name" value="Acyl-CoA N-acyltransferases (Nat)"/>
    <property type="match status" value="1"/>
</dbReference>